<reference evidence="5" key="1">
    <citation type="journal article" date="2007" name="PLoS ONE">
        <title>The first genome sequence of an elite grapevine cultivar (Pinot noir Vitis vinifera L.): coping with a highly heterozygous genome.</title>
        <authorList>
            <person name="Velasco R."/>
            <person name="Zharkikh A."/>
            <person name="Troggio M."/>
            <person name="Cartwright D.A."/>
            <person name="Cestaro A."/>
            <person name="Pruss D."/>
            <person name="Pindo M."/>
            <person name="FitzGerald L.M."/>
            <person name="Vezzulli S."/>
            <person name="Reid J."/>
            <person name="Malacarne G."/>
            <person name="Iliev D."/>
            <person name="Coppola G."/>
            <person name="Wardell B."/>
            <person name="Micheletti D."/>
            <person name="Macalma T."/>
            <person name="Facci M."/>
            <person name="Mitchell J.T."/>
            <person name="Perazzolli M."/>
            <person name="Eldredge G."/>
            <person name="Gatto P."/>
            <person name="Oyzerski R."/>
            <person name="Moretto M."/>
            <person name="Gutin N."/>
            <person name="Stefanini M."/>
            <person name="Chen Y."/>
            <person name="Segala C."/>
            <person name="Davenport C."/>
            <person name="Dematte L."/>
            <person name="Mraz A."/>
            <person name="Battilana J."/>
            <person name="Stormo K."/>
            <person name="Costa F."/>
            <person name="Tao Q."/>
            <person name="Si-Ammour A."/>
            <person name="Harkins T."/>
            <person name="Lackey A."/>
            <person name="Perbost C."/>
            <person name="Taillon B."/>
            <person name="Stella A."/>
            <person name="Solovyev V."/>
            <person name="Fawcett J.A."/>
            <person name="Sterck L."/>
            <person name="Vandepoele K."/>
            <person name="Grando S.M."/>
            <person name="Toppo S."/>
            <person name="Moser C."/>
            <person name="Lanchbury J."/>
            <person name="Bogden R."/>
            <person name="Skolnick M."/>
            <person name="Sgaramella V."/>
            <person name="Bhatnagar S.K."/>
            <person name="Fontana P."/>
            <person name="Gutin A."/>
            <person name="Van de Peer Y."/>
            <person name="Salamini F."/>
            <person name="Viola R."/>
        </authorList>
    </citation>
    <scope>NUCLEOTIDE SEQUENCE</scope>
</reference>
<evidence type="ECO:0000256" key="3">
    <source>
        <dbReference type="PROSITE-ProRule" id="PRU00703"/>
    </source>
</evidence>
<keyword evidence="2 3" id="KW-0129">CBS domain</keyword>
<dbReference type="PANTHER" id="PTHR13780:SF36">
    <property type="entry name" value="CBS DOMAIN-CONTAINING PROTEIN"/>
    <property type="match status" value="1"/>
</dbReference>
<protein>
    <recommendedName>
        <fullName evidence="4">CBS domain-containing protein</fullName>
    </recommendedName>
</protein>
<dbReference type="CDD" id="cd02205">
    <property type="entry name" value="CBS_pair_SF"/>
    <property type="match status" value="1"/>
</dbReference>
<gene>
    <name evidence="5" type="ORF">VITISV_010814</name>
</gene>
<keyword evidence="1" id="KW-0677">Repeat</keyword>
<evidence type="ECO:0000256" key="1">
    <source>
        <dbReference type="ARBA" id="ARBA00022737"/>
    </source>
</evidence>
<dbReference type="ExpressionAtlas" id="A5AH78">
    <property type="expression patterns" value="baseline and differential"/>
</dbReference>
<dbReference type="Gene3D" id="3.10.580.10">
    <property type="entry name" value="CBS-domain"/>
    <property type="match status" value="2"/>
</dbReference>
<dbReference type="OrthoDB" id="449052at2759"/>
<dbReference type="SMART" id="SM00116">
    <property type="entry name" value="CBS"/>
    <property type="match status" value="4"/>
</dbReference>
<dbReference type="InterPro" id="IPR050511">
    <property type="entry name" value="AMPK_gamma/SDS23_families"/>
</dbReference>
<dbReference type="Pfam" id="PF00571">
    <property type="entry name" value="CBS"/>
    <property type="match status" value="2"/>
</dbReference>
<dbReference type="EMBL" id="AM426713">
    <property type="protein sequence ID" value="CAN62486.1"/>
    <property type="molecule type" value="Genomic_DNA"/>
</dbReference>
<accession>A5AH78</accession>
<sequence>MEDSPRSGGMSSPEAKLGMRVEDLWDVQEPQLTPTEKLNACFESVPVSAFPPASSQVIEIKSDCSLAEAVQILTKHRILSAPVVDVEAPEDASWIDRYIGIVEFAGIVVWILYQSELASPRKNGGAPAAGFGTGGKEEAITAVAAAANGMNSPRRLKNLGFEPAEPTPGSFFEALTSSEFYKNTKVRDISGSFRWAPFLALQKSNSFLTMLLLLSNYKMKSVPVVDLGEGKIDNIVTQSAVIHMLAECVGLSWFERWGAKKMSELGLPTMKPDQVIKVNEDEPVLQAFKLMRKKGIGGIPVVESGGRKAVGNISIRDVQFLLTTPEIYREFRSITAKNFLVAVRKYLEQHNEASPMLSGMITCRRNQTVKEMILMLDSVKIQRVYVVDEDGNLEGVITLRDIISKLVHEPRGYFGDFFDGVLPMPQNSRVDREDIIILVGYWLFWEEVWDQSLRWAYRFSRNGEIRSTQILILNSSLSSFHHIKWKKVTIVASVCVITLTLKRLKLEEVTSSLEVMITPTATTTIQKRV</sequence>
<name>A5AH78_VITVI</name>
<organism evidence="5">
    <name type="scientific">Vitis vinifera</name>
    <name type="common">Grape</name>
    <dbReference type="NCBI Taxonomy" id="29760"/>
    <lineage>
        <taxon>Eukaryota</taxon>
        <taxon>Viridiplantae</taxon>
        <taxon>Streptophyta</taxon>
        <taxon>Embryophyta</taxon>
        <taxon>Tracheophyta</taxon>
        <taxon>Spermatophyta</taxon>
        <taxon>Magnoliopsida</taxon>
        <taxon>eudicotyledons</taxon>
        <taxon>Gunneridae</taxon>
        <taxon>Pentapetalae</taxon>
        <taxon>rosids</taxon>
        <taxon>Vitales</taxon>
        <taxon>Vitaceae</taxon>
        <taxon>Viteae</taxon>
        <taxon>Vitis</taxon>
    </lineage>
</organism>
<evidence type="ECO:0000259" key="4">
    <source>
        <dbReference type="PROSITE" id="PS51371"/>
    </source>
</evidence>
<evidence type="ECO:0000313" key="5">
    <source>
        <dbReference type="EMBL" id="CAN62486.1"/>
    </source>
</evidence>
<feature type="domain" description="CBS" evidence="4">
    <location>
        <begin position="53"/>
        <end position="117"/>
    </location>
</feature>
<evidence type="ECO:0000256" key="2">
    <source>
        <dbReference type="ARBA" id="ARBA00023122"/>
    </source>
</evidence>
<dbReference type="PROSITE" id="PS51371">
    <property type="entry name" value="CBS"/>
    <property type="match status" value="3"/>
</dbReference>
<dbReference type="InterPro" id="IPR000644">
    <property type="entry name" value="CBS_dom"/>
</dbReference>
<dbReference type="PANTHER" id="PTHR13780">
    <property type="entry name" value="AMP-ACTIVATED PROTEIN KINASE, GAMMA REGULATORY SUBUNIT"/>
    <property type="match status" value="1"/>
</dbReference>
<dbReference type="SUPFAM" id="SSF54631">
    <property type="entry name" value="CBS-domain pair"/>
    <property type="match status" value="2"/>
</dbReference>
<dbReference type="InterPro" id="IPR046342">
    <property type="entry name" value="CBS_dom_sf"/>
</dbReference>
<proteinExistence type="predicted"/>
<feature type="domain" description="CBS" evidence="4">
    <location>
        <begin position="270"/>
        <end position="330"/>
    </location>
</feature>
<dbReference type="AlphaFoldDB" id="A5AH78"/>
<feature type="domain" description="CBS" evidence="4">
    <location>
        <begin position="356"/>
        <end position="414"/>
    </location>
</feature>